<feature type="non-terminal residue" evidence="2">
    <location>
        <position position="1"/>
    </location>
</feature>
<organism evidence="2">
    <name type="scientific">Trepomonas sp. PC1</name>
    <dbReference type="NCBI Taxonomy" id="1076344"/>
    <lineage>
        <taxon>Eukaryota</taxon>
        <taxon>Metamonada</taxon>
        <taxon>Diplomonadida</taxon>
        <taxon>Hexamitidae</taxon>
        <taxon>Hexamitinae</taxon>
        <taxon>Trepomonas</taxon>
    </lineage>
</organism>
<dbReference type="InterPro" id="IPR036465">
    <property type="entry name" value="vWFA_dom_sf"/>
</dbReference>
<dbReference type="EMBL" id="GDID01005950">
    <property type="protein sequence ID" value="JAP90656.1"/>
    <property type="molecule type" value="Transcribed_RNA"/>
</dbReference>
<accession>A0A146K4U4</accession>
<evidence type="ECO:0000259" key="1">
    <source>
        <dbReference type="Pfam" id="PF00092"/>
    </source>
</evidence>
<dbReference type="AlphaFoldDB" id="A0A146K4U4"/>
<proteinExistence type="predicted"/>
<evidence type="ECO:0000313" key="2">
    <source>
        <dbReference type="EMBL" id="JAP90656.1"/>
    </source>
</evidence>
<gene>
    <name evidence="2" type="ORF">TPC1_20045</name>
</gene>
<sequence length="283" mass="32587">IPQYIGLELLWPYSMVQEKNLQFIQNNMPELCCDINKITPVGLKYLFNQGHEVETKDQYVKVEHKFWSPSKDTKEIDFIMHYMPEKLPNAPINFSYTKKYKSVQKIESETIRGFRIRIPQDVLNLKWEDRVLQVQFTYEIQSTQVLCLTKWPGQSTWNPAEVGSLQPQFMEERFKKSTMPKLHAIFVIDRSGSMGEQTLDQSKRFIPGLAKNLVGDVIETGILPFLAARQKQNMITKDKYSTIFFNSQASVQWSAQSIQTPDQAVSQYVAPGGGTDFGPAFTQ</sequence>
<protein>
    <submittedName>
        <fullName evidence="2">von Willebrand factor type A domain-containing protein</fullName>
    </submittedName>
</protein>
<dbReference type="InterPro" id="IPR002035">
    <property type="entry name" value="VWF_A"/>
</dbReference>
<feature type="non-terminal residue" evidence="2">
    <location>
        <position position="283"/>
    </location>
</feature>
<reference evidence="2" key="1">
    <citation type="submission" date="2015-07" db="EMBL/GenBank/DDBJ databases">
        <title>Adaptation to a free-living lifestyle via gene acquisitions in the diplomonad Trepomonas sp. PC1.</title>
        <authorList>
            <person name="Xu F."/>
            <person name="Jerlstrom-Hultqvist J."/>
            <person name="Kolisko M."/>
            <person name="Simpson A.G.B."/>
            <person name="Roger A.J."/>
            <person name="Svard S.G."/>
            <person name="Andersson J.O."/>
        </authorList>
    </citation>
    <scope>NUCLEOTIDE SEQUENCE</scope>
    <source>
        <strain evidence="2">PC1</strain>
    </source>
</reference>
<name>A0A146K4U4_9EUKA</name>
<dbReference type="Gene3D" id="3.40.50.410">
    <property type="entry name" value="von Willebrand factor, type A domain"/>
    <property type="match status" value="1"/>
</dbReference>
<dbReference type="Pfam" id="PF00092">
    <property type="entry name" value="VWA"/>
    <property type="match status" value="1"/>
</dbReference>
<dbReference type="SUPFAM" id="SSF53300">
    <property type="entry name" value="vWA-like"/>
    <property type="match status" value="1"/>
</dbReference>
<feature type="domain" description="VWFA" evidence="1">
    <location>
        <begin position="185"/>
        <end position="268"/>
    </location>
</feature>